<dbReference type="Proteomes" id="UP000006637">
    <property type="component" value="Chromosome"/>
</dbReference>
<evidence type="ECO:0000256" key="4">
    <source>
        <dbReference type="ARBA" id="ARBA00022448"/>
    </source>
</evidence>
<keyword evidence="9 10" id="KW-0472">Membrane</keyword>
<dbReference type="PANTHER" id="PTHR42922:SF1">
    <property type="entry name" value="PHOSPHATE TRANSPORT SYSTEM PERMEASE PROTEIN PSTA"/>
    <property type="match status" value="1"/>
</dbReference>
<evidence type="ECO:0000256" key="10">
    <source>
        <dbReference type="RuleBase" id="RU363043"/>
    </source>
</evidence>
<dbReference type="InterPro" id="IPR005672">
    <property type="entry name" value="Phosphate_PstA"/>
</dbReference>
<dbReference type="eggNOG" id="COG0581">
    <property type="taxonomic scope" value="Bacteria"/>
</dbReference>
<reference evidence="12 13" key="1">
    <citation type="submission" date="2006-06" db="EMBL/GenBank/DDBJ databases">
        <title>Complete sequence of Rubrobacter xylanophilus DSM 9941.</title>
        <authorList>
            <consortium name="US DOE Joint Genome Institute"/>
            <person name="Copeland A."/>
            <person name="Lucas S."/>
            <person name="Lapidus A."/>
            <person name="Barry K."/>
            <person name="Detter J.C."/>
            <person name="Glavina del Rio T."/>
            <person name="Hammon N."/>
            <person name="Israni S."/>
            <person name="Dalin E."/>
            <person name="Tice H."/>
            <person name="Pitluck S."/>
            <person name="Munk A.C."/>
            <person name="Brettin T."/>
            <person name="Bruce D."/>
            <person name="Han C."/>
            <person name="Tapia R."/>
            <person name="Gilna P."/>
            <person name="Schmutz J."/>
            <person name="Larimer F."/>
            <person name="Land M."/>
            <person name="Hauser L."/>
            <person name="Kyrpides N."/>
            <person name="Lykidis A."/>
            <person name="da Costa M.S."/>
            <person name="Rainey F.A."/>
            <person name="Empadinhas N."/>
            <person name="Jolivet E."/>
            <person name="Battista J.R."/>
            <person name="Richardson P."/>
        </authorList>
    </citation>
    <scope>NUCLEOTIDE SEQUENCE [LARGE SCALE GENOMIC DNA]</scope>
    <source>
        <strain evidence="13">DSM 9941 / NBRC 16129 / PRD-1</strain>
    </source>
</reference>
<dbReference type="InterPro" id="IPR000515">
    <property type="entry name" value="MetI-like"/>
</dbReference>
<feature type="transmembrane region" description="Helical" evidence="10">
    <location>
        <begin position="21"/>
        <end position="47"/>
    </location>
</feature>
<comment type="similarity">
    <text evidence="3 10">Belongs to the binding-protein-dependent transport system permease family. CysTW subfamily.</text>
</comment>
<sequence>MNRRPLAEATTRYRRRKLVDRVMTALAYLCTAAAVIPLTWIVIYVIYRGLGAWDAEFFTALPQLYGDGGGVRNGIVGTLLIVGMATLMGVPVGIMAGIYLAEYGSNRLGGVVRFMADTLTGVPSIVVGLFAFGVVVVSMGGFNAFAGAFALAIMMVPVITRTTEEILRLVPNSIREASLALGIPRWKTILRVVVPTALSGIVTGVLLAVARVAGETAPLILTILGTNFPISLNPFEGPSTTLSLQIYQLAGQPSPQVVEVAWGAALLLVLMVLGLSVAARVIFRGNAHTRF</sequence>
<feature type="transmembrane region" description="Helical" evidence="10">
    <location>
        <begin position="189"/>
        <end position="210"/>
    </location>
</feature>
<evidence type="ECO:0000313" key="13">
    <source>
        <dbReference type="Proteomes" id="UP000006637"/>
    </source>
</evidence>
<evidence type="ECO:0000313" key="12">
    <source>
        <dbReference type="EMBL" id="ABG03788.1"/>
    </source>
</evidence>
<evidence type="ECO:0000256" key="6">
    <source>
        <dbReference type="ARBA" id="ARBA00022592"/>
    </source>
</evidence>
<feature type="transmembrane region" description="Helical" evidence="10">
    <location>
        <begin position="75"/>
        <end position="100"/>
    </location>
</feature>
<feature type="transmembrane region" description="Helical" evidence="10">
    <location>
        <begin position="260"/>
        <end position="283"/>
    </location>
</feature>
<evidence type="ECO:0000256" key="7">
    <source>
        <dbReference type="ARBA" id="ARBA00022692"/>
    </source>
</evidence>
<evidence type="ECO:0000256" key="2">
    <source>
        <dbReference type="ARBA" id="ARBA00004651"/>
    </source>
</evidence>
<dbReference type="SUPFAM" id="SSF161098">
    <property type="entry name" value="MetI-like"/>
    <property type="match status" value="1"/>
</dbReference>
<dbReference type="RefSeq" id="WP_011563806.1">
    <property type="nucleotide sequence ID" value="NC_008148.1"/>
</dbReference>
<dbReference type="PANTHER" id="PTHR42922">
    <property type="entry name" value="PHOSPHATE TRANSPORT SYSTEM PERMEASE PROTEIN PSTA"/>
    <property type="match status" value="1"/>
</dbReference>
<dbReference type="InterPro" id="IPR035906">
    <property type="entry name" value="MetI-like_sf"/>
</dbReference>
<keyword evidence="8 10" id="KW-1133">Transmembrane helix</keyword>
<gene>
    <name evidence="12" type="ordered locus">Rxyl_0820</name>
</gene>
<accession>Q1AXU0</accession>
<evidence type="ECO:0000259" key="11">
    <source>
        <dbReference type="PROSITE" id="PS50928"/>
    </source>
</evidence>
<dbReference type="PhylomeDB" id="Q1AXU0"/>
<feature type="domain" description="ABC transmembrane type-1" evidence="11">
    <location>
        <begin position="75"/>
        <end position="279"/>
    </location>
</feature>
<evidence type="ECO:0000256" key="9">
    <source>
        <dbReference type="ARBA" id="ARBA00023136"/>
    </source>
</evidence>
<dbReference type="PROSITE" id="PS50928">
    <property type="entry name" value="ABC_TM1"/>
    <property type="match status" value="1"/>
</dbReference>
<comment type="function">
    <text evidence="1">Part of the binding-protein-dependent transport system for phosphate; probably responsible for the translocation of the substrate across the membrane.</text>
</comment>
<keyword evidence="6" id="KW-0592">Phosphate transport</keyword>
<evidence type="ECO:0000256" key="1">
    <source>
        <dbReference type="ARBA" id="ARBA00003510"/>
    </source>
</evidence>
<evidence type="ECO:0000256" key="5">
    <source>
        <dbReference type="ARBA" id="ARBA00022475"/>
    </source>
</evidence>
<dbReference type="InterPro" id="IPR051408">
    <property type="entry name" value="Phosphate_transprt_permease"/>
</dbReference>
<dbReference type="HOGENOM" id="CLU_033621_2_0_11"/>
<protein>
    <recommendedName>
        <fullName evidence="10">Phosphate transport system permease protein PstA</fullName>
    </recommendedName>
</protein>
<dbReference type="GO" id="GO:0005315">
    <property type="term" value="F:phosphate transmembrane transporter activity"/>
    <property type="evidence" value="ECO:0007669"/>
    <property type="project" value="InterPro"/>
</dbReference>
<organism evidence="12 13">
    <name type="scientific">Rubrobacter xylanophilus (strain DSM 9941 / JCM 11954 / NBRC 16129 / PRD-1)</name>
    <dbReference type="NCBI Taxonomy" id="266117"/>
    <lineage>
        <taxon>Bacteria</taxon>
        <taxon>Bacillati</taxon>
        <taxon>Actinomycetota</taxon>
        <taxon>Rubrobacteria</taxon>
        <taxon>Rubrobacterales</taxon>
        <taxon>Rubrobacteraceae</taxon>
        <taxon>Rubrobacter</taxon>
    </lineage>
</organism>
<keyword evidence="4" id="KW-0813">Transport</keyword>
<feature type="transmembrane region" description="Helical" evidence="10">
    <location>
        <begin position="142"/>
        <end position="160"/>
    </location>
</feature>
<dbReference type="EMBL" id="CP000386">
    <property type="protein sequence ID" value="ABG03788.1"/>
    <property type="molecule type" value="Genomic_DNA"/>
</dbReference>
<dbReference type="AlphaFoldDB" id="Q1AXU0"/>
<dbReference type="Pfam" id="PF00528">
    <property type="entry name" value="BPD_transp_1"/>
    <property type="match status" value="1"/>
</dbReference>
<dbReference type="NCBIfam" id="TIGR00974">
    <property type="entry name" value="3a0107s02c"/>
    <property type="match status" value="1"/>
</dbReference>
<dbReference type="STRING" id="266117.Rxyl_0820"/>
<evidence type="ECO:0000256" key="3">
    <source>
        <dbReference type="ARBA" id="ARBA00007069"/>
    </source>
</evidence>
<name>Q1AXU0_RUBXD</name>
<dbReference type="CDD" id="cd06261">
    <property type="entry name" value="TM_PBP2"/>
    <property type="match status" value="1"/>
</dbReference>
<keyword evidence="13" id="KW-1185">Reference proteome</keyword>
<evidence type="ECO:0000256" key="8">
    <source>
        <dbReference type="ARBA" id="ARBA00022989"/>
    </source>
</evidence>
<feature type="transmembrane region" description="Helical" evidence="10">
    <location>
        <begin position="112"/>
        <end position="136"/>
    </location>
</feature>
<proteinExistence type="inferred from homology"/>
<comment type="subcellular location">
    <subcellularLocation>
        <location evidence="2 10">Cell membrane</location>
        <topology evidence="2 10">Multi-pass membrane protein</topology>
    </subcellularLocation>
</comment>
<dbReference type="Gene3D" id="1.10.3720.10">
    <property type="entry name" value="MetI-like"/>
    <property type="match status" value="1"/>
</dbReference>
<dbReference type="GO" id="GO:0035435">
    <property type="term" value="P:phosphate ion transmembrane transport"/>
    <property type="evidence" value="ECO:0007669"/>
    <property type="project" value="InterPro"/>
</dbReference>
<keyword evidence="5 10" id="KW-1003">Cell membrane</keyword>
<dbReference type="KEGG" id="rxy:Rxyl_0820"/>
<dbReference type="OrthoDB" id="9775069at2"/>
<dbReference type="GO" id="GO:0005886">
    <property type="term" value="C:plasma membrane"/>
    <property type="evidence" value="ECO:0007669"/>
    <property type="project" value="UniProtKB-SubCell"/>
</dbReference>
<keyword evidence="7 10" id="KW-0812">Transmembrane</keyword>